<organism evidence="3 4">
    <name type="scientific">Streptomyces chumphonensis</name>
    <dbReference type="NCBI Taxonomy" id="1214925"/>
    <lineage>
        <taxon>Bacteria</taxon>
        <taxon>Bacillati</taxon>
        <taxon>Actinomycetota</taxon>
        <taxon>Actinomycetes</taxon>
        <taxon>Kitasatosporales</taxon>
        <taxon>Streptomycetaceae</taxon>
        <taxon>Streptomyces</taxon>
    </lineage>
</organism>
<dbReference type="InterPro" id="IPR055648">
    <property type="entry name" value="DUF7224"/>
</dbReference>
<accession>A0A927ICJ3</accession>
<reference evidence="3" key="1">
    <citation type="submission" date="2020-09" db="EMBL/GenBank/DDBJ databases">
        <title>Secondary metabolite and genome analysis of marine Streptomyces chumphonensis KK1-2T.</title>
        <authorList>
            <person name="Phongsopitanun W."/>
            <person name="Kanchanasin P."/>
            <person name="Pittayakhajonwut P."/>
            <person name="Suwanborirux K."/>
            <person name="Tanasupawat S."/>
        </authorList>
    </citation>
    <scope>NUCLEOTIDE SEQUENCE</scope>
    <source>
        <strain evidence="3">KK1-2</strain>
    </source>
</reference>
<evidence type="ECO:0000259" key="2">
    <source>
        <dbReference type="Pfam" id="PF23866"/>
    </source>
</evidence>
<sequence length="357" mass="37726">MIAGVGLAAQQASRLRRSGSDLLLAARPLPQVELTRLAADAAWLSLVYLLCTVAAWATAVGAPGGPWLEYPVFGLSGIVFALALGHVLGRLAPTRFTGAVAAIGGFLLFSLVFSTNFSPLAYTAFYHAIDVRLSSVHLTWRLVVMALALAAACTVGRLLETGGRRVATSGTGAFFSAATLIAVAAMPGSGSLLLADREAEEPVCAPGGGSSVCVWPEHADRLPEAVEAAGKVARAAEGVLPPPARYSEHGLGDGGTGGFTLDHGSRDLLHTLLLELTDAHKTWCEDESEKDLQNRVNAGLRLEAWLEARATRSAELPSYDYAGDVSWQQEVRDVLTLPEPRQVETATTWAEEMRAPC</sequence>
<comment type="caution">
    <text evidence="3">The sequence shown here is derived from an EMBL/GenBank/DDBJ whole genome shotgun (WGS) entry which is preliminary data.</text>
</comment>
<evidence type="ECO:0000313" key="4">
    <source>
        <dbReference type="Proteomes" id="UP000632289"/>
    </source>
</evidence>
<keyword evidence="1" id="KW-0812">Transmembrane</keyword>
<gene>
    <name evidence="3" type="ORF">IF129_21265</name>
</gene>
<dbReference type="Proteomes" id="UP000632289">
    <property type="component" value="Unassembled WGS sequence"/>
</dbReference>
<evidence type="ECO:0000256" key="1">
    <source>
        <dbReference type="SAM" id="Phobius"/>
    </source>
</evidence>
<evidence type="ECO:0000313" key="3">
    <source>
        <dbReference type="EMBL" id="MBD3934078.1"/>
    </source>
</evidence>
<dbReference type="AlphaFoldDB" id="A0A927ICJ3"/>
<feature type="transmembrane region" description="Helical" evidence="1">
    <location>
        <begin position="70"/>
        <end position="89"/>
    </location>
</feature>
<feature type="transmembrane region" description="Helical" evidence="1">
    <location>
        <begin position="96"/>
        <end position="118"/>
    </location>
</feature>
<feature type="transmembrane region" description="Helical" evidence="1">
    <location>
        <begin position="171"/>
        <end position="194"/>
    </location>
</feature>
<keyword evidence="4" id="KW-1185">Reference proteome</keyword>
<protein>
    <recommendedName>
        <fullName evidence="2">DUF7224 domain-containing protein</fullName>
    </recommendedName>
</protein>
<feature type="transmembrane region" description="Helical" evidence="1">
    <location>
        <begin position="138"/>
        <end position="159"/>
    </location>
</feature>
<keyword evidence="1" id="KW-0472">Membrane</keyword>
<name>A0A927ICJ3_9ACTN</name>
<feature type="transmembrane region" description="Helical" evidence="1">
    <location>
        <begin position="37"/>
        <end position="58"/>
    </location>
</feature>
<proteinExistence type="predicted"/>
<feature type="domain" description="DUF7224" evidence="2">
    <location>
        <begin position="212"/>
        <end position="344"/>
    </location>
</feature>
<dbReference type="EMBL" id="JACXYU010000013">
    <property type="protein sequence ID" value="MBD3934078.1"/>
    <property type="molecule type" value="Genomic_DNA"/>
</dbReference>
<keyword evidence="1" id="KW-1133">Transmembrane helix</keyword>
<dbReference type="Pfam" id="PF23866">
    <property type="entry name" value="DUF7224"/>
    <property type="match status" value="1"/>
</dbReference>